<dbReference type="InterPro" id="IPR019074">
    <property type="entry name" value="YabQ"/>
</dbReference>
<keyword evidence="1" id="KW-0812">Transmembrane</keyword>
<dbReference type="RefSeq" id="WP_123610284.1">
    <property type="nucleotide sequence ID" value="NZ_RJVG01000010.1"/>
</dbReference>
<dbReference type="OrthoDB" id="9801633at2"/>
<accession>A0A3N1XG22</accession>
<name>A0A3N1XG22_9FIRM</name>
<keyword evidence="3" id="KW-1185">Reference proteome</keyword>
<dbReference type="Pfam" id="PF09578">
    <property type="entry name" value="Spore_YabQ"/>
    <property type="match status" value="1"/>
</dbReference>
<evidence type="ECO:0000313" key="3">
    <source>
        <dbReference type="Proteomes" id="UP000273083"/>
    </source>
</evidence>
<feature type="transmembrane region" description="Helical" evidence="1">
    <location>
        <begin position="41"/>
        <end position="63"/>
    </location>
</feature>
<protein>
    <submittedName>
        <fullName evidence="2">Spore cortex biosynthesis protein YabQ</fullName>
    </submittedName>
</protein>
<dbReference type="AlphaFoldDB" id="A0A3N1XG22"/>
<evidence type="ECO:0000313" key="2">
    <source>
        <dbReference type="EMBL" id="ROR25670.1"/>
    </source>
</evidence>
<proteinExistence type="predicted"/>
<dbReference type="EMBL" id="RJVG01000010">
    <property type="protein sequence ID" value="ROR25670.1"/>
    <property type="molecule type" value="Genomic_DNA"/>
</dbReference>
<organism evidence="2 3">
    <name type="scientific">Mobilisporobacter senegalensis</name>
    <dbReference type="NCBI Taxonomy" id="1329262"/>
    <lineage>
        <taxon>Bacteria</taxon>
        <taxon>Bacillati</taxon>
        <taxon>Bacillota</taxon>
        <taxon>Clostridia</taxon>
        <taxon>Lachnospirales</taxon>
        <taxon>Lachnospiraceae</taxon>
        <taxon>Mobilisporobacter</taxon>
    </lineage>
</organism>
<comment type="caution">
    <text evidence="2">The sequence shown here is derived from an EMBL/GenBank/DDBJ whole genome shotgun (WGS) entry which is preliminary data.</text>
</comment>
<feature type="transmembrane region" description="Helical" evidence="1">
    <location>
        <begin position="75"/>
        <end position="99"/>
    </location>
</feature>
<dbReference type="Proteomes" id="UP000273083">
    <property type="component" value="Unassembled WGS sequence"/>
</dbReference>
<evidence type="ECO:0000256" key="1">
    <source>
        <dbReference type="SAM" id="Phobius"/>
    </source>
</evidence>
<reference evidence="2 3" key="1">
    <citation type="submission" date="2018-11" db="EMBL/GenBank/DDBJ databases">
        <title>Genomic Encyclopedia of Type Strains, Phase IV (KMG-IV): sequencing the most valuable type-strain genomes for metagenomic binning, comparative biology and taxonomic classification.</title>
        <authorList>
            <person name="Goeker M."/>
        </authorList>
    </citation>
    <scope>NUCLEOTIDE SEQUENCE [LARGE SCALE GENOMIC DNA]</scope>
    <source>
        <strain evidence="2 3">DSM 26537</strain>
    </source>
</reference>
<sequence>MSDSIVLEVQFFLVSILSGAILLVVYDIIRIFRRIIRHSKFLVAIEDILFWVVSSVFIFIMMYRQNNGNIRGFSILGMVIGMLIYNQLLSSIVVNVSATIINKIIWVIKKIIMLILFPFRKVLGFIFRYVGRFLRFLKKKLRKLRINILKILKKFLKTVKIAVTKD</sequence>
<feature type="transmembrane region" description="Helical" evidence="1">
    <location>
        <begin position="111"/>
        <end position="131"/>
    </location>
</feature>
<feature type="transmembrane region" description="Helical" evidence="1">
    <location>
        <begin position="12"/>
        <end position="29"/>
    </location>
</feature>
<keyword evidence="1" id="KW-1133">Transmembrane helix</keyword>
<dbReference type="NCBIfam" id="TIGR02893">
    <property type="entry name" value="spore_yabQ"/>
    <property type="match status" value="1"/>
</dbReference>
<gene>
    <name evidence="2" type="ORF">EDD66_11026</name>
</gene>
<keyword evidence="1" id="KW-0472">Membrane</keyword>